<dbReference type="AlphaFoldDB" id="A0A2P8ECS0"/>
<gene>
    <name evidence="1" type="ORF">CLV48_101198</name>
</gene>
<proteinExistence type="predicted"/>
<reference evidence="1 2" key="1">
    <citation type="submission" date="2018-03" db="EMBL/GenBank/DDBJ databases">
        <title>Genomic Encyclopedia of Archaeal and Bacterial Type Strains, Phase II (KMG-II): from individual species to whole genera.</title>
        <authorList>
            <person name="Goeker M."/>
        </authorList>
    </citation>
    <scope>NUCLEOTIDE SEQUENCE [LARGE SCALE GENOMIC DNA]</scope>
    <source>
        <strain evidence="1 2">DSM 28057</strain>
    </source>
</reference>
<evidence type="ECO:0000313" key="2">
    <source>
        <dbReference type="Proteomes" id="UP000240708"/>
    </source>
</evidence>
<sequence length="164" mass="19338">METVFRSETNVPLDPEVFYFYQSIYLGIWASDFKKVSETKRTIPQTTYFFPDVMANCSSGEKISIEKLTNLKIINRKDIQITEGMFLKDADDITDKFLATSNFQQMETIENFLKREHRFQEQVRIHLRFNQKPISALELIFDVIVALDNGNSYIFRDQRFKISP</sequence>
<dbReference type="RefSeq" id="WP_245889444.1">
    <property type="nucleotide sequence ID" value="NZ_PYGF01000001.1"/>
</dbReference>
<dbReference type="Proteomes" id="UP000240708">
    <property type="component" value="Unassembled WGS sequence"/>
</dbReference>
<organism evidence="1 2">
    <name type="scientific">Cecembia rubra</name>
    <dbReference type="NCBI Taxonomy" id="1485585"/>
    <lineage>
        <taxon>Bacteria</taxon>
        <taxon>Pseudomonadati</taxon>
        <taxon>Bacteroidota</taxon>
        <taxon>Cytophagia</taxon>
        <taxon>Cytophagales</taxon>
        <taxon>Cyclobacteriaceae</taxon>
        <taxon>Cecembia</taxon>
    </lineage>
</organism>
<protein>
    <submittedName>
        <fullName evidence="1">Uncharacterized protein</fullName>
    </submittedName>
</protein>
<evidence type="ECO:0000313" key="1">
    <source>
        <dbReference type="EMBL" id="PSL07268.1"/>
    </source>
</evidence>
<accession>A0A2P8ECS0</accession>
<comment type="caution">
    <text evidence="1">The sequence shown here is derived from an EMBL/GenBank/DDBJ whole genome shotgun (WGS) entry which is preliminary data.</text>
</comment>
<name>A0A2P8ECS0_9BACT</name>
<keyword evidence="2" id="KW-1185">Reference proteome</keyword>
<dbReference type="EMBL" id="PYGF01000001">
    <property type="protein sequence ID" value="PSL07268.1"/>
    <property type="molecule type" value="Genomic_DNA"/>
</dbReference>